<name>A0A0S4JL08_BODSA</name>
<proteinExistence type="predicted"/>
<dbReference type="Proteomes" id="UP000051952">
    <property type="component" value="Unassembled WGS sequence"/>
</dbReference>
<protein>
    <recommendedName>
        <fullName evidence="4">Membrane-associated protein</fullName>
    </recommendedName>
</protein>
<sequence length="81" mass="8889">MVFTILSEIIALLNPNAVDATNALSVVAAALQMVSMIYGAFEHFRLRNRAEGEQLRPLQAVGTASQQGLECACVGKKRIWW</sequence>
<dbReference type="EMBL" id="CYKH01001791">
    <property type="protein sequence ID" value="CUG90087.1"/>
    <property type="molecule type" value="Genomic_DNA"/>
</dbReference>
<feature type="chain" id="PRO_5006622504" description="Membrane-associated protein" evidence="1">
    <location>
        <begin position="21"/>
        <end position="81"/>
    </location>
</feature>
<evidence type="ECO:0000256" key="1">
    <source>
        <dbReference type="SAM" id="SignalP"/>
    </source>
</evidence>
<evidence type="ECO:0008006" key="4">
    <source>
        <dbReference type="Google" id="ProtNLM"/>
    </source>
</evidence>
<feature type="signal peptide" evidence="1">
    <location>
        <begin position="1"/>
        <end position="20"/>
    </location>
</feature>
<reference evidence="3" key="1">
    <citation type="submission" date="2015-09" db="EMBL/GenBank/DDBJ databases">
        <authorList>
            <consortium name="Pathogen Informatics"/>
        </authorList>
    </citation>
    <scope>NUCLEOTIDE SEQUENCE [LARGE SCALE GENOMIC DNA]</scope>
    <source>
        <strain evidence="3">Lake Konstanz</strain>
    </source>
</reference>
<organism evidence="2 3">
    <name type="scientific">Bodo saltans</name>
    <name type="common">Flagellated protozoan</name>
    <dbReference type="NCBI Taxonomy" id="75058"/>
    <lineage>
        <taxon>Eukaryota</taxon>
        <taxon>Discoba</taxon>
        <taxon>Euglenozoa</taxon>
        <taxon>Kinetoplastea</taxon>
        <taxon>Metakinetoplastina</taxon>
        <taxon>Eubodonida</taxon>
        <taxon>Bodonidae</taxon>
        <taxon>Bodo</taxon>
    </lineage>
</organism>
<dbReference type="VEuPathDB" id="TriTrypDB:BSAL_24935"/>
<gene>
    <name evidence="2" type="ORF">BSAL_24935</name>
</gene>
<evidence type="ECO:0000313" key="3">
    <source>
        <dbReference type="Proteomes" id="UP000051952"/>
    </source>
</evidence>
<keyword evidence="1" id="KW-0732">Signal</keyword>
<evidence type="ECO:0000313" key="2">
    <source>
        <dbReference type="EMBL" id="CUG90087.1"/>
    </source>
</evidence>
<keyword evidence="3" id="KW-1185">Reference proteome</keyword>
<accession>A0A0S4JL08</accession>
<dbReference type="AlphaFoldDB" id="A0A0S4JL08"/>